<proteinExistence type="predicted"/>
<sequence length="227" mass="26821">MGSDREEIFKKRKGKRKERKENNRKLAPYRYLIVCEGEKTEPNYFMGLRDKINSKYKQSIRVEQQIEIDIQGTGRNTNDLVRYVEEIVNRSPVYYGNVWVVFDKDDFTDNQFNSAIEQAKSKGYKVAWSNEAIELWFILHFEFLQSAINRDEYIKKLSQKFRDLGYGKYEKNIKNIFDILTECGSIDKAIDRAKKLLKMHGDVPASKMKPATTVYQLVEELLQYIKD</sequence>
<dbReference type="InterPro" id="IPR025591">
    <property type="entry name" value="RloB"/>
</dbReference>
<dbReference type="RefSeq" id="WP_073247941.1">
    <property type="nucleotide sequence ID" value="NZ_FQVG01000008.1"/>
</dbReference>
<feature type="region of interest" description="Disordered" evidence="1">
    <location>
        <begin position="1"/>
        <end position="20"/>
    </location>
</feature>
<dbReference type="Proteomes" id="UP000184423">
    <property type="component" value="Unassembled WGS sequence"/>
</dbReference>
<organism evidence="2 3">
    <name type="scientific">Caloramator proteoclasticus DSM 10124</name>
    <dbReference type="NCBI Taxonomy" id="1121262"/>
    <lineage>
        <taxon>Bacteria</taxon>
        <taxon>Bacillati</taxon>
        <taxon>Bacillota</taxon>
        <taxon>Clostridia</taxon>
        <taxon>Eubacteriales</taxon>
        <taxon>Clostridiaceae</taxon>
        <taxon>Caloramator</taxon>
    </lineage>
</organism>
<accession>A0A1M4UMA5</accession>
<keyword evidence="3" id="KW-1185">Reference proteome</keyword>
<evidence type="ECO:0000256" key="1">
    <source>
        <dbReference type="SAM" id="MobiDB-lite"/>
    </source>
</evidence>
<protein>
    <submittedName>
        <fullName evidence="2">RloB-like protein</fullName>
    </submittedName>
</protein>
<name>A0A1M4UMA5_9CLOT</name>
<evidence type="ECO:0000313" key="3">
    <source>
        <dbReference type="Proteomes" id="UP000184423"/>
    </source>
</evidence>
<reference evidence="3" key="1">
    <citation type="submission" date="2016-11" db="EMBL/GenBank/DDBJ databases">
        <authorList>
            <person name="Varghese N."/>
            <person name="Submissions S."/>
        </authorList>
    </citation>
    <scope>NUCLEOTIDE SEQUENCE [LARGE SCALE GENOMIC DNA]</scope>
    <source>
        <strain evidence="3">DSM 10124</strain>
    </source>
</reference>
<evidence type="ECO:0000313" key="2">
    <source>
        <dbReference type="EMBL" id="SHE57922.1"/>
    </source>
</evidence>
<dbReference type="EMBL" id="FQVG01000008">
    <property type="protein sequence ID" value="SHE57922.1"/>
    <property type="molecule type" value="Genomic_DNA"/>
</dbReference>
<gene>
    <name evidence="2" type="ORF">SAMN02746091_00696</name>
</gene>
<dbReference type="Pfam" id="PF13707">
    <property type="entry name" value="RloB"/>
    <property type="match status" value="1"/>
</dbReference>
<dbReference type="AlphaFoldDB" id="A0A1M4UMA5"/>